<sequence length="33" mass="3979">MSKKATEFQRKAMSRMYRGKEIFKPLNTGWIDE</sequence>
<comment type="caution">
    <text evidence="1">The sequence shown here is derived from an EMBL/GenBank/DDBJ whole genome shotgun (WGS) entry which is preliminary data.</text>
</comment>
<dbReference type="AlphaFoldDB" id="K1V0F8"/>
<feature type="non-terminal residue" evidence="1">
    <location>
        <position position="33"/>
    </location>
</feature>
<protein>
    <submittedName>
        <fullName evidence="1">Uncharacterized protein</fullName>
    </submittedName>
</protein>
<gene>
    <name evidence="1" type="ORF">OBE_00415</name>
</gene>
<name>K1V0F8_9ZZZZ</name>
<evidence type="ECO:0000313" key="1">
    <source>
        <dbReference type="EMBL" id="EKC77331.1"/>
    </source>
</evidence>
<reference evidence="1" key="1">
    <citation type="journal article" date="2013" name="Environ. Microbiol.">
        <title>Microbiota from the distal guts of lean and obese adolescents exhibit partial functional redundancy besides clear differences in community structure.</title>
        <authorList>
            <person name="Ferrer M."/>
            <person name="Ruiz A."/>
            <person name="Lanza F."/>
            <person name="Haange S.B."/>
            <person name="Oberbach A."/>
            <person name="Till H."/>
            <person name="Bargiela R."/>
            <person name="Campoy C."/>
            <person name="Segura M.T."/>
            <person name="Richter M."/>
            <person name="von Bergen M."/>
            <person name="Seifert J."/>
            <person name="Suarez A."/>
        </authorList>
    </citation>
    <scope>NUCLEOTIDE SEQUENCE</scope>
</reference>
<dbReference type="EMBL" id="AJWZ01000280">
    <property type="protein sequence ID" value="EKC77331.1"/>
    <property type="molecule type" value="Genomic_DNA"/>
</dbReference>
<accession>K1V0F8</accession>
<organism evidence="1">
    <name type="scientific">human gut metagenome</name>
    <dbReference type="NCBI Taxonomy" id="408170"/>
    <lineage>
        <taxon>unclassified sequences</taxon>
        <taxon>metagenomes</taxon>
        <taxon>organismal metagenomes</taxon>
    </lineage>
</organism>
<proteinExistence type="predicted"/>